<dbReference type="AlphaFoldDB" id="A0A9N8E9P3"/>
<evidence type="ECO:0000313" key="2">
    <source>
        <dbReference type="Proteomes" id="UP001153069"/>
    </source>
</evidence>
<name>A0A9N8E9P3_9STRA</name>
<keyword evidence="2" id="KW-1185">Reference proteome</keyword>
<dbReference type="GO" id="GO:0006629">
    <property type="term" value="P:lipid metabolic process"/>
    <property type="evidence" value="ECO:0007669"/>
    <property type="project" value="InterPro"/>
</dbReference>
<dbReference type="PANTHER" id="PTHR13593:SF140">
    <property type="entry name" value="PLC-LIKE PHOSPHODIESTERASE"/>
    <property type="match status" value="1"/>
</dbReference>
<dbReference type="Pfam" id="PF26146">
    <property type="entry name" value="PI-PLC_X"/>
    <property type="match status" value="1"/>
</dbReference>
<dbReference type="EMBL" id="CAICTM010000780">
    <property type="protein sequence ID" value="CAB9516420.1"/>
    <property type="molecule type" value="Genomic_DNA"/>
</dbReference>
<gene>
    <name evidence="1" type="ORF">SEMRO_781_G201630.1</name>
</gene>
<dbReference type="PANTHER" id="PTHR13593">
    <property type="match status" value="1"/>
</dbReference>
<dbReference type="InterPro" id="IPR051057">
    <property type="entry name" value="PI-PLC_domain"/>
</dbReference>
<proteinExistence type="predicted"/>
<organism evidence="1 2">
    <name type="scientific">Seminavis robusta</name>
    <dbReference type="NCBI Taxonomy" id="568900"/>
    <lineage>
        <taxon>Eukaryota</taxon>
        <taxon>Sar</taxon>
        <taxon>Stramenopiles</taxon>
        <taxon>Ochrophyta</taxon>
        <taxon>Bacillariophyta</taxon>
        <taxon>Bacillariophyceae</taxon>
        <taxon>Bacillariophycidae</taxon>
        <taxon>Naviculales</taxon>
        <taxon>Naviculaceae</taxon>
        <taxon>Seminavis</taxon>
    </lineage>
</organism>
<protein>
    <submittedName>
        <fullName evidence="1">Integral membrane protein</fullName>
    </submittedName>
</protein>
<dbReference type="Proteomes" id="UP001153069">
    <property type="component" value="Unassembled WGS sequence"/>
</dbReference>
<dbReference type="OrthoDB" id="191594at2759"/>
<sequence>MHNANNANLDGAIILPNHKLDLKTALKKGFRGLNMDVGTCFDKVTLLHASCLLKTKIPIKIVMKEILSFLDDNPNEVIILPTEIPEDSFLLGPPPTLAQVDEVFQSVDGWKEKMYDHPGPGNAWPTLQELIDTDKRIIYFFYRGERCTKGVDCPVGFHPWFDYAAETQFSFPFIWSFDDKAYACEITRGGSGTRDFFGVNVFTTPARFFSPILRVHKADFLRTHLQACKDLNGGLQPNVVLVDFWKVGDVMKVVDELNAAL</sequence>
<dbReference type="GO" id="GO:0008081">
    <property type="term" value="F:phosphoric diester hydrolase activity"/>
    <property type="evidence" value="ECO:0007669"/>
    <property type="project" value="InterPro"/>
</dbReference>
<evidence type="ECO:0000313" key="1">
    <source>
        <dbReference type="EMBL" id="CAB9516420.1"/>
    </source>
</evidence>
<reference evidence="1" key="1">
    <citation type="submission" date="2020-06" db="EMBL/GenBank/DDBJ databases">
        <authorList>
            <consortium name="Plant Systems Biology data submission"/>
        </authorList>
    </citation>
    <scope>NUCLEOTIDE SEQUENCE</scope>
    <source>
        <strain evidence="1">D6</strain>
    </source>
</reference>
<dbReference type="SUPFAM" id="SSF51695">
    <property type="entry name" value="PLC-like phosphodiesterases"/>
    <property type="match status" value="1"/>
</dbReference>
<comment type="caution">
    <text evidence="1">The sequence shown here is derived from an EMBL/GenBank/DDBJ whole genome shotgun (WGS) entry which is preliminary data.</text>
</comment>
<accession>A0A9N8E9P3</accession>
<dbReference type="InterPro" id="IPR017946">
    <property type="entry name" value="PLC-like_Pdiesterase_TIM-brl"/>
</dbReference>
<dbReference type="Gene3D" id="3.20.20.190">
    <property type="entry name" value="Phosphatidylinositol (PI) phosphodiesterase"/>
    <property type="match status" value="1"/>
</dbReference>